<protein>
    <submittedName>
        <fullName evidence="2">ATPase</fullName>
    </submittedName>
</protein>
<feature type="compositionally biased region" description="Low complexity" evidence="1">
    <location>
        <begin position="298"/>
        <end position="316"/>
    </location>
</feature>
<dbReference type="PANTHER" id="PTHR13696">
    <property type="entry name" value="P-LOOP CONTAINING NUCLEOSIDE TRIPHOSPHATE HYDROLASE"/>
    <property type="match status" value="1"/>
</dbReference>
<organism evidence="2 3">
    <name type="scientific">Reyranella soli</name>
    <dbReference type="NCBI Taxonomy" id="1230389"/>
    <lineage>
        <taxon>Bacteria</taxon>
        <taxon>Pseudomonadati</taxon>
        <taxon>Pseudomonadota</taxon>
        <taxon>Alphaproteobacteria</taxon>
        <taxon>Hyphomicrobiales</taxon>
        <taxon>Reyranellaceae</taxon>
        <taxon>Reyranella</taxon>
    </lineage>
</organism>
<reference evidence="2 3" key="1">
    <citation type="submission" date="2019-07" db="EMBL/GenBank/DDBJ databases">
        <title>Whole genome shotgun sequence of Reyranella soli NBRC 108950.</title>
        <authorList>
            <person name="Hosoyama A."/>
            <person name="Uohara A."/>
            <person name="Ohji S."/>
            <person name="Ichikawa N."/>
        </authorList>
    </citation>
    <scope>NUCLEOTIDE SEQUENCE [LARGE SCALE GENOMIC DNA]</scope>
    <source>
        <strain evidence="2 3">NBRC 108950</strain>
    </source>
</reference>
<comment type="caution">
    <text evidence="2">The sequence shown here is derived from an EMBL/GenBank/DDBJ whole genome shotgun (WGS) entry which is preliminary data.</text>
</comment>
<keyword evidence="3" id="KW-1185">Reference proteome</keyword>
<dbReference type="Proteomes" id="UP000321058">
    <property type="component" value="Unassembled WGS sequence"/>
</dbReference>
<feature type="region of interest" description="Disordered" evidence="1">
    <location>
        <begin position="289"/>
        <end position="316"/>
    </location>
</feature>
<dbReference type="EMBL" id="BKAJ01000020">
    <property type="protein sequence ID" value="GEP53962.1"/>
    <property type="molecule type" value="Genomic_DNA"/>
</dbReference>
<sequence length="316" mass="33962">MSEGFHPAPNPSVAQAQAAPVPDRAHVLVIGNEKGGSGKSTTALHIAVTLLNQGLKVATLDLDARQGTLGRYVENRAAYAKRKGVELPMPVHAAVPLSTLSDRNEAQADERTRLEAALEQVIDNVDFVVIDTPGSDTYLSRLAHTWADTLLTPLNDSFIDLDLLARIDPDTLKIVRPSIYAEAVWKQRQLRAVQGGRPVDWVVMRNRLSSLAARNKRDMSTVIEALAKRIGFRVAAGLSERVIYKELFLNGLTLLDLKRGGAKGGSGGPSLTLSHVAARQEVRDLVSALNLPRRDADAPSAEPATEAATPDPQAAG</sequence>
<dbReference type="PANTHER" id="PTHR13696:SF96">
    <property type="entry name" value="COBQ_COBB_MIND_PARA NUCLEOTIDE BINDING DOMAIN-CONTAINING PROTEIN"/>
    <property type="match status" value="1"/>
</dbReference>
<dbReference type="SUPFAM" id="SSF52540">
    <property type="entry name" value="P-loop containing nucleoside triphosphate hydrolases"/>
    <property type="match status" value="1"/>
</dbReference>
<proteinExistence type="predicted"/>
<dbReference type="CDD" id="cd02042">
    <property type="entry name" value="ParAB_family"/>
    <property type="match status" value="1"/>
</dbReference>
<evidence type="ECO:0000256" key="1">
    <source>
        <dbReference type="SAM" id="MobiDB-lite"/>
    </source>
</evidence>
<dbReference type="InterPro" id="IPR015223">
    <property type="entry name" value="MipZ"/>
</dbReference>
<dbReference type="InterPro" id="IPR027417">
    <property type="entry name" value="P-loop_NTPase"/>
</dbReference>
<dbReference type="Gene3D" id="3.40.50.300">
    <property type="entry name" value="P-loop containing nucleotide triphosphate hydrolases"/>
    <property type="match status" value="1"/>
</dbReference>
<dbReference type="InterPro" id="IPR050678">
    <property type="entry name" value="DNA_Partitioning_ATPase"/>
</dbReference>
<accession>A0A512N4P9</accession>
<gene>
    <name evidence="2" type="ORF">RSO01_11280</name>
</gene>
<dbReference type="Pfam" id="PF09140">
    <property type="entry name" value="MipZ"/>
    <property type="match status" value="1"/>
</dbReference>
<dbReference type="RefSeq" id="WP_147147063.1">
    <property type="nucleotide sequence ID" value="NZ_BKAJ01000020.1"/>
</dbReference>
<evidence type="ECO:0000313" key="2">
    <source>
        <dbReference type="EMBL" id="GEP53962.1"/>
    </source>
</evidence>
<dbReference type="AlphaFoldDB" id="A0A512N4P9"/>
<name>A0A512N4P9_9HYPH</name>
<dbReference type="OrthoDB" id="13869at2"/>
<evidence type="ECO:0000313" key="3">
    <source>
        <dbReference type="Proteomes" id="UP000321058"/>
    </source>
</evidence>